<dbReference type="AlphaFoldDB" id="G7VHG9"/>
<dbReference type="KEGG" id="pyr:P186_1856"/>
<keyword evidence="2" id="KW-1185">Reference proteome</keyword>
<dbReference type="HOGENOM" id="CLU_3194645_0_0_2"/>
<dbReference type="Proteomes" id="UP000005867">
    <property type="component" value="Chromosome"/>
</dbReference>
<reference evidence="1 2" key="1">
    <citation type="journal article" date="2012" name="J. Bacteriol.">
        <title>Complete genome sequence of strain 1860, a crenarchaeon of the genus pyrobaculum able to grow with various electron acceptors.</title>
        <authorList>
            <person name="Mardanov A.V."/>
            <person name="Gumerov V.M."/>
            <person name="Slobodkina G.B."/>
            <person name="Beletsky A.V."/>
            <person name="Bonch-Osmolovskaya E.A."/>
            <person name="Ravin N.V."/>
            <person name="Skryabin K.G."/>
        </authorList>
    </citation>
    <scope>NUCLEOTIDE SEQUENCE [LARGE SCALE GENOMIC DNA]</scope>
    <source>
        <strain evidence="1 2">1860</strain>
    </source>
</reference>
<protein>
    <submittedName>
        <fullName evidence="1">Uncharacterized protein</fullName>
    </submittedName>
</protein>
<name>G7VHG9_9CREN</name>
<accession>G7VHG9</accession>
<gene>
    <name evidence="1" type="ORF">P186_1856</name>
</gene>
<evidence type="ECO:0000313" key="2">
    <source>
        <dbReference type="Proteomes" id="UP000005867"/>
    </source>
</evidence>
<dbReference type="EMBL" id="CP003098">
    <property type="protein sequence ID" value="AET33260.1"/>
    <property type="molecule type" value="Genomic_DNA"/>
</dbReference>
<dbReference type="BioCyc" id="PSP1104324:GJSN-1816-MONOMER"/>
<dbReference type="STRING" id="1104324.P186_1856"/>
<sequence>MRPTAVRLSYLIIYSAITRAKSTASPATAVSAHIIMASINPSIIF</sequence>
<proteinExistence type="predicted"/>
<evidence type="ECO:0000313" key="1">
    <source>
        <dbReference type="EMBL" id="AET33260.1"/>
    </source>
</evidence>
<organism evidence="1 2">
    <name type="scientific">Pyrobaculum ferrireducens</name>
    <dbReference type="NCBI Taxonomy" id="1104324"/>
    <lineage>
        <taxon>Archaea</taxon>
        <taxon>Thermoproteota</taxon>
        <taxon>Thermoprotei</taxon>
        <taxon>Thermoproteales</taxon>
        <taxon>Thermoproteaceae</taxon>
        <taxon>Pyrobaculum</taxon>
    </lineage>
</organism>